<feature type="compositionally biased region" description="Basic and acidic residues" evidence="1">
    <location>
        <begin position="869"/>
        <end position="881"/>
    </location>
</feature>
<feature type="compositionally biased region" description="Basic and acidic residues" evidence="1">
    <location>
        <begin position="467"/>
        <end position="481"/>
    </location>
</feature>
<feature type="region of interest" description="Disordered" evidence="1">
    <location>
        <begin position="953"/>
        <end position="1003"/>
    </location>
</feature>
<feature type="compositionally biased region" description="Low complexity" evidence="1">
    <location>
        <begin position="1050"/>
        <end position="1062"/>
    </location>
</feature>
<dbReference type="Proteomes" id="UP001145742">
    <property type="component" value="Unassembled WGS sequence"/>
</dbReference>
<keyword evidence="3" id="KW-1185">Reference proteome</keyword>
<feature type="compositionally biased region" description="Polar residues" evidence="1">
    <location>
        <begin position="705"/>
        <end position="720"/>
    </location>
</feature>
<feature type="region of interest" description="Disordered" evidence="1">
    <location>
        <begin position="1050"/>
        <end position="1072"/>
    </location>
</feature>
<feature type="compositionally biased region" description="Low complexity" evidence="1">
    <location>
        <begin position="677"/>
        <end position="694"/>
    </location>
</feature>
<feature type="region of interest" description="Disordered" evidence="1">
    <location>
        <begin position="666"/>
        <end position="722"/>
    </location>
</feature>
<sequence>MKVSQVDLAWQHRGEFLLVRWAHDASGHQGRDVTYRWAHDQEVDLIMNTIPKVNGNCEICAAINQAKWPEPLPYTGLADGLYHPLTNPPRQMPCADNGGDNQWMAEDVPLCLKKQVLWQHGTLERTESDNGTHVKKSLTRHLGQRTPCIAVVIRRRGQQAEEQRDVEQGTETARAETFRAAGAEIQAAAPYNLCCHHSPSPSQLEDLSEQWAGEFLPVTNEEACSEEESLWDVSSHLELSQGQENRQQTLLPVEDSNGQELFQDKKKIKIHTIWVKPYSKPLLREPETGSQEGPKCACSMCREAAEQAVTDLHSPSPAPVGPMDTQAAAEKIHPAPEAEEGAFNKLKQGLDVHSPQELSEVEQKRHQSHSSGEERLPMLSTCEAWTEHQGLKPHTPRARAPVRCISNSYMRSKPSTPDRCARSPSPSQEEDLSVEWLGTPVSGRAWSLELLDTSSDSQGKGNSEQASSHEEDINSKKVSQEKWEETKIHTIWVKPYSKPLLLEPETGSQEGPKCACSMCRETAEEAAADLHSTCPALRASRNTQAAAAALATAPEEEEQLKPLSPKAQEVAKSGASPALGEQVIPAGSESQAAAPHIPCCYHSLTSSQLDALSGQWRWAYLPVAKQGTCCEDESLWDISSLLEHSHGEEDTEQFWSVRGESSSVSLPSEIRAEPWHSPSSTSTGSATALSSTSPYTRPSAPTPNRFLNGSAPSPSPSQLEALSGQWAGAAAGQFLPVPESEEGAFGNLEQDLDVHSPQELSEVETKRHQSHSSGKERLPMPGIREAWTEHQGLKPHTPRAHAPVRRISSPYMRPKAPTPDHCARSPSPSQKEDLSVEWVGTALSGRAWSSELLDSSRDSQEEGNSDQLLTHREDRNNKKVSQKEWEDFEIYTIWVKPSLKSLLLEPETGSHEGPKCPCSICRNNAEEKDAELYRSACVLRAPRDTQAAAAALASAPEEEEQCTPLSAEAQEVAKSGASPALGEPVTPAGPEGQAAAPPRPRGRGHAVLHTLQHWARATLSSIADVIRQCGHKAEEQRDVKQGMEAAIAATGRAAGAESQAAAPHSPSGCHSPTLSQLEALSGQWTGAFQPMTNEGICSEDESLWDVSSLLAPSQEEEGTQQIWSTGRESSTLDSPSSPYTDDNPELFDTTSSSSSLSTCG</sequence>
<name>A0ABQ9DGM2_9PASS</name>
<proteinExistence type="predicted"/>
<evidence type="ECO:0000256" key="1">
    <source>
        <dbReference type="SAM" id="MobiDB-lite"/>
    </source>
</evidence>
<reference evidence="2" key="1">
    <citation type="submission" date="2019-10" db="EMBL/GenBank/DDBJ databases">
        <authorList>
            <person name="Soares A.E.R."/>
            <person name="Aleixo A."/>
            <person name="Schneider P."/>
            <person name="Miyaki C.Y."/>
            <person name="Schneider M.P."/>
            <person name="Mello C."/>
            <person name="Vasconcelos A.T.R."/>
        </authorList>
    </citation>
    <scope>NUCLEOTIDE SEQUENCE</scope>
    <source>
        <tissue evidence="2">Muscle</tissue>
    </source>
</reference>
<feature type="region of interest" description="Disordered" evidence="1">
    <location>
        <begin position="1111"/>
        <end position="1160"/>
    </location>
</feature>
<comment type="caution">
    <text evidence="2">The sequence shown here is derived from an EMBL/GenBank/DDBJ whole genome shotgun (WGS) entry which is preliminary data.</text>
</comment>
<feature type="region of interest" description="Disordered" evidence="1">
    <location>
        <begin position="852"/>
        <end position="881"/>
    </location>
</feature>
<evidence type="ECO:0000313" key="3">
    <source>
        <dbReference type="Proteomes" id="UP001145742"/>
    </source>
</evidence>
<organism evidence="2 3">
    <name type="scientific">Willisornis vidua</name>
    <name type="common">Xingu scale-backed antbird</name>
    <dbReference type="NCBI Taxonomy" id="1566151"/>
    <lineage>
        <taxon>Eukaryota</taxon>
        <taxon>Metazoa</taxon>
        <taxon>Chordata</taxon>
        <taxon>Craniata</taxon>
        <taxon>Vertebrata</taxon>
        <taxon>Euteleostomi</taxon>
        <taxon>Archelosauria</taxon>
        <taxon>Archosauria</taxon>
        <taxon>Dinosauria</taxon>
        <taxon>Saurischia</taxon>
        <taxon>Theropoda</taxon>
        <taxon>Coelurosauria</taxon>
        <taxon>Aves</taxon>
        <taxon>Neognathae</taxon>
        <taxon>Neoaves</taxon>
        <taxon>Telluraves</taxon>
        <taxon>Australaves</taxon>
        <taxon>Passeriformes</taxon>
        <taxon>Thamnophilidae</taxon>
        <taxon>Willisornis</taxon>
    </lineage>
</organism>
<feature type="region of interest" description="Disordered" evidence="1">
    <location>
        <begin position="407"/>
        <end position="435"/>
    </location>
</feature>
<evidence type="ECO:0000313" key="2">
    <source>
        <dbReference type="EMBL" id="KAJ7419042.1"/>
    </source>
</evidence>
<feature type="compositionally biased region" description="Basic and acidic residues" evidence="1">
    <location>
        <begin position="763"/>
        <end position="778"/>
    </location>
</feature>
<dbReference type="EMBL" id="WHWB01033560">
    <property type="protein sequence ID" value="KAJ7419042.1"/>
    <property type="molecule type" value="Genomic_DNA"/>
</dbReference>
<protein>
    <submittedName>
        <fullName evidence="2">Uncharacterized protein</fullName>
    </submittedName>
</protein>
<feature type="region of interest" description="Disordered" evidence="1">
    <location>
        <begin position="757"/>
        <end position="779"/>
    </location>
</feature>
<accession>A0ABQ9DGM2</accession>
<feature type="region of interest" description="Disordered" evidence="1">
    <location>
        <begin position="355"/>
        <end position="376"/>
    </location>
</feature>
<feature type="compositionally biased region" description="Polar residues" evidence="1">
    <location>
        <begin position="1119"/>
        <end position="1140"/>
    </location>
</feature>
<feature type="compositionally biased region" description="Low complexity" evidence="1">
    <location>
        <begin position="1149"/>
        <end position="1160"/>
    </location>
</feature>
<feature type="compositionally biased region" description="Polar residues" evidence="1">
    <location>
        <begin position="453"/>
        <end position="466"/>
    </location>
</feature>
<gene>
    <name evidence="2" type="ORF">WISP_56491</name>
</gene>
<feature type="region of interest" description="Disordered" evidence="1">
    <location>
        <begin position="309"/>
        <end position="328"/>
    </location>
</feature>
<feature type="region of interest" description="Disordered" evidence="1">
    <location>
        <begin position="793"/>
        <end position="835"/>
    </location>
</feature>
<feature type="region of interest" description="Disordered" evidence="1">
    <location>
        <begin position="453"/>
        <end position="481"/>
    </location>
</feature>
<feature type="compositionally biased region" description="Basic and acidic residues" evidence="1">
    <location>
        <begin position="361"/>
        <end position="376"/>
    </location>
</feature>